<name>A0ABS7KRK6_9BACL</name>
<dbReference type="RefSeq" id="WP_221791351.1">
    <property type="nucleotide sequence ID" value="NZ_JACLIC010000050.1"/>
</dbReference>
<dbReference type="EMBL" id="JACLIC010000050">
    <property type="protein sequence ID" value="MBY0206798.1"/>
    <property type="molecule type" value="Genomic_DNA"/>
</dbReference>
<keyword evidence="3" id="KW-1185">Reference proteome</keyword>
<dbReference type="InterPro" id="IPR000182">
    <property type="entry name" value="GNAT_dom"/>
</dbReference>
<dbReference type="Proteomes" id="UP000706031">
    <property type="component" value="Unassembled WGS sequence"/>
</dbReference>
<feature type="domain" description="N-acetyltransferase" evidence="1">
    <location>
        <begin position="12"/>
        <end position="171"/>
    </location>
</feature>
<dbReference type="Pfam" id="PF13302">
    <property type="entry name" value="Acetyltransf_3"/>
    <property type="match status" value="1"/>
</dbReference>
<dbReference type="PANTHER" id="PTHR43415:SF3">
    <property type="entry name" value="GNAT-FAMILY ACETYLTRANSFERASE"/>
    <property type="match status" value="1"/>
</dbReference>
<organism evidence="2 3">
    <name type="scientific">Paenibacillus cucumis</name>
    <name type="common">ex Kampfer et al. 2016</name>
    <dbReference type="NCBI Taxonomy" id="1776858"/>
    <lineage>
        <taxon>Bacteria</taxon>
        <taxon>Bacillati</taxon>
        <taxon>Bacillota</taxon>
        <taxon>Bacilli</taxon>
        <taxon>Bacillales</taxon>
        <taxon>Paenibacillaceae</taxon>
        <taxon>Paenibacillus</taxon>
    </lineage>
</organism>
<sequence length="177" mass="20185">MDHNYMFSLGEVTLTPICESDIEVMRGWRNDPLNQPAFLTSSYIHAEQQKLWFYSYLAKADDIMFIVNFGVESPGRVGMAGLYNINKLQGKAEFGRLLIGESFARGKGLGIIVTRMICEFGFKELNLNEICLEVLNNNSSAKNVYIKVGFIETDRFISEGKDIIRMSLFKENLNEFN</sequence>
<comment type="caution">
    <text evidence="2">The sequence shown here is derived from an EMBL/GenBank/DDBJ whole genome shotgun (WGS) entry which is preliminary data.</text>
</comment>
<protein>
    <submittedName>
        <fullName evidence="2">GNAT family N-acetyltransferase</fullName>
    </submittedName>
</protein>
<accession>A0ABS7KRK6</accession>
<evidence type="ECO:0000313" key="2">
    <source>
        <dbReference type="EMBL" id="MBY0206798.1"/>
    </source>
</evidence>
<proteinExistence type="predicted"/>
<dbReference type="Gene3D" id="3.40.630.30">
    <property type="match status" value="1"/>
</dbReference>
<evidence type="ECO:0000259" key="1">
    <source>
        <dbReference type="PROSITE" id="PS51186"/>
    </source>
</evidence>
<dbReference type="PANTHER" id="PTHR43415">
    <property type="entry name" value="SPERMIDINE N(1)-ACETYLTRANSFERASE"/>
    <property type="match status" value="1"/>
</dbReference>
<dbReference type="InterPro" id="IPR016181">
    <property type="entry name" value="Acyl_CoA_acyltransferase"/>
</dbReference>
<evidence type="ECO:0000313" key="3">
    <source>
        <dbReference type="Proteomes" id="UP000706031"/>
    </source>
</evidence>
<reference evidence="2 3" key="1">
    <citation type="submission" date="2020-08" db="EMBL/GenBank/DDBJ databases">
        <title>Fungal Genomes of the International Space Station.</title>
        <authorList>
            <person name="Seuylemezian A."/>
            <person name="Singh N.K."/>
            <person name="Wood J."/>
            <person name="Venkateswaran K."/>
        </authorList>
    </citation>
    <scope>NUCLEOTIDE SEQUENCE [LARGE SCALE GENOMIC DNA]</scope>
    <source>
        <strain evidence="2 3">S/N-304-OC-R4</strain>
    </source>
</reference>
<dbReference type="PROSITE" id="PS51186">
    <property type="entry name" value="GNAT"/>
    <property type="match status" value="1"/>
</dbReference>
<gene>
    <name evidence="2" type="ORF">H7T88_26595</name>
</gene>
<dbReference type="SUPFAM" id="SSF55729">
    <property type="entry name" value="Acyl-CoA N-acyltransferases (Nat)"/>
    <property type="match status" value="1"/>
</dbReference>